<protein>
    <submittedName>
        <fullName evidence="2">Uncharacterized protein</fullName>
    </submittedName>
</protein>
<dbReference type="EMBL" id="JBAWTH010000099">
    <property type="protein sequence ID" value="KAL2277480.1"/>
    <property type="molecule type" value="Genomic_DNA"/>
</dbReference>
<keyword evidence="1" id="KW-0472">Membrane</keyword>
<dbReference type="Proteomes" id="UP001600888">
    <property type="component" value="Unassembled WGS sequence"/>
</dbReference>
<keyword evidence="1" id="KW-0812">Transmembrane</keyword>
<proteinExistence type="predicted"/>
<evidence type="ECO:0000313" key="3">
    <source>
        <dbReference type="Proteomes" id="UP001600888"/>
    </source>
</evidence>
<comment type="caution">
    <text evidence="2">The sequence shown here is derived from an EMBL/GenBank/DDBJ whole genome shotgun (WGS) entry which is preliminary data.</text>
</comment>
<feature type="transmembrane region" description="Helical" evidence="1">
    <location>
        <begin position="128"/>
        <end position="148"/>
    </location>
</feature>
<accession>A0ABR4E4Z7</accession>
<evidence type="ECO:0000256" key="1">
    <source>
        <dbReference type="SAM" id="Phobius"/>
    </source>
</evidence>
<feature type="transmembrane region" description="Helical" evidence="1">
    <location>
        <begin position="93"/>
        <end position="116"/>
    </location>
</feature>
<organism evidence="2 3">
    <name type="scientific">Diaporthe vaccinii</name>
    <dbReference type="NCBI Taxonomy" id="105482"/>
    <lineage>
        <taxon>Eukaryota</taxon>
        <taxon>Fungi</taxon>
        <taxon>Dikarya</taxon>
        <taxon>Ascomycota</taxon>
        <taxon>Pezizomycotina</taxon>
        <taxon>Sordariomycetes</taxon>
        <taxon>Sordariomycetidae</taxon>
        <taxon>Diaporthales</taxon>
        <taxon>Diaporthaceae</taxon>
        <taxon>Diaporthe</taxon>
        <taxon>Diaporthe eres species complex</taxon>
    </lineage>
</organism>
<name>A0ABR4E4Z7_9PEZI</name>
<reference evidence="2 3" key="1">
    <citation type="submission" date="2024-03" db="EMBL/GenBank/DDBJ databases">
        <title>A high-quality draft genome sequence of Diaporthe vaccinii, a causative agent of upright dieback and viscid rot disease in cranberry plants.</title>
        <authorList>
            <person name="Sarrasin M."/>
            <person name="Lang B.F."/>
            <person name="Burger G."/>
        </authorList>
    </citation>
    <scope>NUCLEOTIDE SEQUENCE [LARGE SCALE GENOMIC DNA]</scope>
    <source>
        <strain evidence="2 3">IS7</strain>
    </source>
</reference>
<gene>
    <name evidence="2" type="ORF">FJTKL_15397</name>
</gene>
<keyword evidence="3" id="KW-1185">Reference proteome</keyword>
<keyword evidence="1" id="KW-1133">Transmembrane helix</keyword>
<evidence type="ECO:0000313" key="2">
    <source>
        <dbReference type="EMBL" id="KAL2277480.1"/>
    </source>
</evidence>
<sequence>MDELHDDDDDLTCGSNYIAEPDDLWRGNDESLNQFHSQCRLLYSWTYILTVAGSFSLVRTSLLAIPVGKPTYWTVKYSPGSLMDRISTPSRVYCLRTLFSLIPGVLYTACVIILASSHLITGPPADDAYRIMYSICLGLVAFSMVASWQQAFSTGWATWRGGRKSTDGV</sequence>